<evidence type="ECO:0000313" key="2">
    <source>
        <dbReference type="Proteomes" id="UP000747399"/>
    </source>
</evidence>
<name>A0A8J4EZF4_9CHLO</name>
<dbReference type="EMBL" id="BNCO01000018">
    <property type="protein sequence ID" value="GIL54472.1"/>
    <property type="molecule type" value="Genomic_DNA"/>
</dbReference>
<proteinExistence type="predicted"/>
<gene>
    <name evidence="1" type="ORF">Vafri_10000</name>
</gene>
<organism evidence="1 2">
    <name type="scientific">Volvox africanus</name>
    <dbReference type="NCBI Taxonomy" id="51714"/>
    <lineage>
        <taxon>Eukaryota</taxon>
        <taxon>Viridiplantae</taxon>
        <taxon>Chlorophyta</taxon>
        <taxon>core chlorophytes</taxon>
        <taxon>Chlorophyceae</taxon>
        <taxon>CS clade</taxon>
        <taxon>Chlamydomonadales</taxon>
        <taxon>Volvocaceae</taxon>
        <taxon>Volvox</taxon>
    </lineage>
</organism>
<protein>
    <recommendedName>
        <fullName evidence="3">Pherophorin domain-containing protein</fullName>
    </recommendedName>
</protein>
<evidence type="ECO:0000313" key="1">
    <source>
        <dbReference type="EMBL" id="GIL54472.1"/>
    </source>
</evidence>
<keyword evidence="2" id="KW-1185">Reference proteome</keyword>
<accession>A0A8J4EZF4</accession>
<dbReference type="AlphaFoldDB" id="A0A8J4EZF4"/>
<sequence>MNRVQKLHLIINAECIPDSSRRSNDLAAATVNDISFDVHLSTIDLRDMPYGLLTIRRIDNVIKTIPSGGLYVCLSLNRASKCDRPSTLCSGPTCVYQLSDDRGCCPTSEVPD</sequence>
<comment type="caution">
    <text evidence="1">The sequence shown here is derived from an EMBL/GenBank/DDBJ whole genome shotgun (WGS) entry which is preliminary data.</text>
</comment>
<reference evidence="1" key="1">
    <citation type="journal article" date="2021" name="Proc. Natl. Acad. Sci. U.S.A.">
        <title>Three genomes in the algal genus Volvox reveal the fate of a haploid sex-determining region after a transition to homothallism.</title>
        <authorList>
            <person name="Yamamoto K."/>
            <person name="Hamaji T."/>
            <person name="Kawai-Toyooka H."/>
            <person name="Matsuzaki R."/>
            <person name="Takahashi F."/>
            <person name="Nishimura Y."/>
            <person name="Kawachi M."/>
            <person name="Noguchi H."/>
            <person name="Minakuchi Y."/>
            <person name="Umen J.G."/>
            <person name="Toyoda A."/>
            <person name="Nozaki H."/>
        </authorList>
    </citation>
    <scope>NUCLEOTIDE SEQUENCE</scope>
    <source>
        <strain evidence="1">NIES-3780</strain>
    </source>
</reference>
<evidence type="ECO:0008006" key="3">
    <source>
        <dbReference type="Google" id="ProtNLM"/>
    </source>
</evidence>
<dbReference type="Proteomes" id="UP000747399">
    <property type="component" value="Unassembled WGS sequence"/>
</dbReference>